<dbReference type="PANTHER" id="PTHR43684">
    <property type="match status" value="1"/>
</dbReference>
<keyword evidence="3" id="KW-1185">Reference proteome</keyword>
<proteinExistence type="inferred from homology"/>
<evidence type="ECO:0000313" key="2">
    <source>
        <dbReference type="EMBL" id="GAA2117852.1"/>
    </source>
</evidence>
<dbReference type="EMBL" id="BAAAQA010000017">
    <property type="protein sequence ID" value="GAA2117852.1"/>
    <property type="molecule type" value="Genomic_DNA"/>
</dbReference>
<dbReference type="Pfam" id="PF00378">
    <property type="entry name" value="ECH_1"/>
    <property type="match status" value="1"/>
</dbReference>
<dbReference type="CDD" id="cd06558">
    <property type="entry name" value="crotonase-like"/>
    <property type="match status" value="1"/>
</dbReference>
<reference evidence="3" key="1">
    <citation type="journal article" date="2019" name="Int. J. Syst. Evol. Microbiol.">
        <title>The Global Catalogue of Microorganisms (GCM) 10K type strain sequencing project: providing services to taxonomists for standard genome sequencing and annotation.</title>
        <authorList>
            <consortium name="The Broad Institute Genomics Platform"/>
            <consortium name="The Broad Institute Genome Sequencing Center for Infectious Disease"/>
            <person name="Wu L."/>
            <person name="Ma J."/>
        </authorList>
    </citation>
    <scope>NUCLEOTIDE SEQUENCE [LARGE SCALE GENOMIC DNA]</scope>
    <source>
        <strain evidence="3">JCM 15914</strain>
    </source>
</reference>
<accession>A0ABP5JMV3</accession>
<dbReference type="Proteomes" id="UP001500166">
    <property type="component" value="Unassembled WGS sequence"/>
</dbReference>
<evidence type="ECO:0000256" key="1">
    <source>
        <dbReference type="ARBA" id="ARBA00005254"/>
    </source>
</evidence>
<dbReference type="InterPro" id="IPR029045">
    <property type="entry name" value="ClpP/crotonase-like_dom_sf"/>
</dbReference>
<gene>
    <name evidence="2" type="ORF">GCM10009824_17550</name>
</gene>
<organism evidence="2 3">
    <name type="scientific">Kocuria atrinae</name>
    <dbReference type="NCBI Taxonomy" id="592377"/>
    <lineage>
        <taxon>Bacteria</taxon>
        <taxon>Bacillati</taxon>
        <taxon>Actinomycetota</taxon>
        <taxon>Actinomycetes</taxon>
        <taxon>Micrococcales</taxon>
        <taxon>Micrococcaceae</taxon>
        <taxon>Kocuria</taxon>
    </lineage>
</organism>
<comment type="similarity">
    <text evidence="1">Belongs to the enoyl-CoA hydratase/isomerase family.</text>
</comment>
<protein>
    <submittedName>
        <fullName evidence="2">Enoyl-CoA hydratase-related protein</fullName>
    </submittedName>
</protein>
<dbReference type="InterPro" id="IPR001753">
    <property type="entry name" value="Enoyl-CoA_hydra/iso"/>
</dbReference>
<dbReference type="InterPro" id="IPR051053">
    <property type="entry name" value="ECH/Chromodomain_protein"/>
</dbReference>
<evidence type="ECO:0000313" key="3">
    <source>
        <dbReference type="Proteomes" id="UP001500166"/>
    </source>
</evidence>
<dbReference type="Gene3D" id="3.90.226.10">
    <property type="entry name" value="2-enoyl-CoA Hydratase, Chain A, domain 1"/>
    <property type="match status" value="1"/>
</dbReference>
<dbReference type="PANTHER" id="PTHR43684:SF4">
    <property type="entry name" value="ENOYL-COA HYDRATASE_ISOMERASE FAMILY PROTEIN (AFU_ORTHOLOGUE AFUA_1G01890)"/>
    <property type="match status" value="1"/>
</dbReference>
<dbReference type="RefSeq" id="WP_344224636.1">
    <property type="nucleotide sequence ID" value="NZ_BAAAQA010000017.1"/>
</dbReference>
<name>A0ABP5JMV3_9MICC</name>
<comment type="caution">
    <text evidence="2">The sequence shown here is derived from an EMBL/GenBank/DDBJ whole genome shotgun (WGS) entry which is preliminary data.</text>
</comment>
<dbReference type="SUPFAM" id="SSF52096">
    <property type="entry name" value="ClpP/crotonase"/>
    <property type="match status" value="1"/>
</dbReference>
<sequence length="262" mass="27559">MTSSDTPSAVRIERRPGVVRLIMNRPADGNAFTLEMAREALAALRDAESDPDIHVLTLTGEGRFFCAGGDVTSMASFEAGDRPAFLSELADAAHDVALAMMRSRLLIIAGVNGTAAGAGFGLVLNSDWVLASDQSSMLAAYSKIGLSPDTGVAYLLPRALGHQRATDLALNGRVLSGAEAVDWGLANEVTAAASFAARLTEVEDRFLSGAVQTYGPTKKLLRATALAGYVEHLRNESASIAELSGHPDTVQRVDRFVGKKSG</sequence>